<dbReference type="GO" id="GO:0000793">
    <property type="term" value="C:condensed chromosome"/>
    <property type="evidence" value="ECO:0007669"/>
    <property type="project" value="TreeGrafter"/>
</dbReference>
<feature type="compositionally biased region" description="Basic and acidic residues" evidence="8">
    <location>
        <begin position="837"/>
        <end position="849"/>
    </location>
</feature>
<evidence type="ECO:0000256" key="8">
    <source>
        <dbReference type="SAM" id="MobiDB-lite"/>
    </source>
</evidence>
<feature type="region of interest" description="Disordered" evidence="8">
    <location>
        <begin position="836"/>
        <end position="858"/>
    </location>
</feature>
<proteinExistence type="inferred from homology"/>
<comment type="similarity">
    <text evidence="2">Belongs to the CND3 (condensin subunit 3) family.</text>
</comment>
<dbReference type="InterPro" id="IPR011989">
    <property type="entry name" value="ARM-like"/>
</dbReference>
<keyword evidence="4" id="KW-0132">Cell division</keyword>
<keyword evidence="6" id="KW-0226">DNA condensation</keyword>
<dbReference type="Gene3D" id="1.25.10.10">
    <property type="entry name" value="Leucine-rich Repeat Variant"/>
    <property type="match status" value="1"/>
</dbReference>
<feature type="domain" description="Nuclear condensin complex subunit 3 C-terminal" evidence="9">
    <location>
        <begin position="553"/>
        <end position="903"/>
    </location>
</feature>
<evidence type="ECO:0000313" key="10">
    <source>
        <dbReference type="EMBL" id="PIA35919.1"/>
    </source>
</evidence>
<dbReference type="InterPro" id="IPR027165">
    <property type="entry name" value="CND3"/>
</dbReference>
<reference evidence="10 11" key="1">
    <citation type="submission" date="2017-09" db="EMBL/GenBank/DDBJ databases">
        <title>WGS assembly of Aquilegia coerulea Goldsmith.</title>
        <authorList>
            <person name="Hodges S."/>
            <person name="Kramer E."/>
            <person name="Nordborg M."/>
            <person name="Tomkins J."/>
            <person name="Borevitz J."/>
            <person name="Derieg N."/>
            <person name="Yan J."/>
            <person name="Mihaltcheva S."/>
            <person name="Hayes R.D."/>
            <person name="Rokhsar D."/>
        </authorList>
    </citation>
    <scope>NUCLEOTIDE SEQUENCE [LARGE SCALE GENOMIC DNA]</scope>
    <source>
        <strain evidence="11">cv. Goldsmith</strain>
    </source>
</reference>
<dbReference type="InterPro" id="IPR016024">
    <property type="entry name" value="ARM-type_fold"/>
</dbReference>
<comment type="subcellular location">
    <subcellularLocation>
        <location evidence="1">Chromosome</location>
    </subcellularLocation>
</comment>
<dbReference type="PANTHER" id="PTHR14418:SF5">
    <property type="entry name" value="CONDENSIN COMPLEX SUBUNIT 3"/>
    <property type="match status" value="1"/>
</dbReference>
<evidence type="ECO:0000259" key="9">
    <source>
        <dbReference type="Pfam" id="PF12719"/>
    </source>
</evidence>
<evidence type="ECO:0000256" key="7">
    <source>
        <dbReference type="ARBA" id="ARBA00023306"/>
    </source>
</evidence>
<dbReference type="PANTHER" id="PTHR14418">
    <property type="entry name" value="CONDENSIN COMPLEX SUBUNIT 3-RELATED"/>
    <property type="match status" value="1"/>
</dbReference>
<dbReference type="Proteomes" id="UP000230069">
    <property type="component" value="Unassembled WGS sequence"/>
</dbReference>
<dbReference type="GO" id="GO:0000796">
    <property type="term" value="C:condensin complex"/>
    <property type="evidence" value="ECO:0007669"/>
    <property type="project" value="InterPro"/>
</dbReference>
<dbReference type="STRING" id="218851.A0A2G5CXD1"/>
<evidence type="ECO:0000256" key="6">
    <source>
        <dbReference type="ARBA" id="ARBA00023067"/>
    </source>
</evidence>
<keyword evidence="11" id="KW-1185">Reference proteome</keyword>
<keyword evidence="7" id="KW-0131">Cell cycle</keyword>
<dbReference type="GO" id="GO:0007076">
    <property type="term" value="P:mitotic chromosome condensation"/>
    <property type="evidence" value="ECO:0007669"/>
    <property type="project" value="InterPro"/>
</dbReference>
<protein>
    <recommendedName>
        <fullName evidence="9">Nuclear condensin complex subunit 3 C-terminal domain-containing protein</fullName>
    </recommendedName>
</protein>
<feature type="compositionally biased region" description="Polar residues" evidence="8">
    <location>
        <begin position="1010"/>
        <end position="1030"/>
    </location>
</feature>
<evidence type="ECO:0000256" key="4">
    <source>
        <dbReference type="ARBA" id="ARBA00022618"/>
    </source>
</evidence>
<dbReference type="SUPFAM" id="SSF48371">
    <property type="entry name" value="ARM repeat"/>
    <property type="match status" value="1"/>
</dbReference>
<evidence type="ECO:0000313" key="11">
    <source>
        <dbReference type="Proteomes" id="UP000230069"/>
    </source>
</evidence>
<dbReference type="OrthoDB" id="27187at2759"/>
<feature type="region of interest" description="Disordered" evidence="8">
    <location>
        <begin position="322"/>
        <end position="341"/>
    </location>
</feature>
<dbReference type="AlphaFoldDB" id="A0A2G5CXD1"/>
<evidence type="ECO:0000256" key="3">
    <source>
        <dbReference type="ARBA" id="ARBA00022454"/>
    </source>
</evidence>
<dbReference type="InParanoid" id="A0A2G5CXD1"/>
<evidence type="ECO:0000256" key="1">
    <source>
        <dbReference type="ARBA" id="ARBA00004286"/>
    </source>
</evidence>
<keyword evidence="3" id="KW-0158">Chromosome</keyword>
<evidence type="ECO:0000256" key="2">
    <source>
        <dbReference type="ARBA" id="ARBA00006533"/>
    </source>
</evidence>
<sequence length="1073" mass="120326">MANNEEEEESLMEKIAKVLDETSSTNAIHNRKLKELSTLRSSSSYRLFFSAFSKTLKPLFNFQRRNSSSARIVRFISIFAAHRDDKNGTICDQFLDDFVRFLLIASAASNKTARLRSCQIISEIIMRLPDDAEVSDELWDDVIELMKVRVADKVPMIRTYAVHALARFANDTENNDIVDLFLQALPLESNAEVRKTIILSFPPSSETLTTIIGCTLDVHEAVRKASYCVLANKFPLQSLSIKHRTIILQRGLADRSLSVSKECLKLMKDNWLVKCCKNDPVVLLHFLDVETYESVGEAVMASLLKDGMVEVREDKSIRQFIESSRRDTNEGKSPSGEHTQSSMLEPEVVFYWRTVCKHLQSEAQSHDEDWLSLWSTLVAVLYIHKGQKAYCETEPQVSTWITSGTEAAVYAEEAFDKNDLLEKVLPATVYDYVELVKLHLDAGPNYRFTARQLLLLGVMLDFSDATSRKTASAFLQELLHRPLEHEVDEDGNQYIIGDGIHLGGERDWALSVSELAKKVHASAGEFEEMVIGVVEELARPCRDRTADFMQWMHCLAVTGLLLENVNSSRRLQTRAMKPSELLHCLLLPGANHVHLDVKRVAVRCLGLFGLLERKPSEELVKQLRLSFVDGPSSVSVMATKALADLAMWHGPHEVDKAMGYDMLSEPNIDKKQFPPINFSDSNGHLDCELVDLLFAGLDRDYWGEVTETDDNESVQAIVGEGFAKALLLSDKYSSISASLQPVILAKLVTLYFGNETEDLFRLRQCLSVFFEHYPTISANHKKYISKAFIPVMRSIWPGIYGNAGGSPILISRLRKRAAQASRFMLQMMQSPLYSKETQMEDRSGSRESQESADNSGQLSGGFEYGEEGLAIHIATEVVCFPTKKTAAGKAYMSGLCKIAVLLHFRSSEQAAIKFMRGLLNRVIESVSADKEVVKDLKFVAARLEALDECPDQALSQDQADLIAGRLELEEPLGMDDLTSELQTPAQRSVRPTRSRRRVRHEEVSSDESETSPSTVLATPSLISTRSQRASKTAALSKMTAKRDVIIEEEYEEDGNQEEVSDLSSEDESDVYAE</sequence>
<dbReference type="GO" id="GO:0051301">
    <property type="term" value="P:cell division"/>
    <property type="evidence" value="ECO:0007669"/>
    <property type="project" value="UniProtKB-KW"/>
</dbReference>
<gene>
    <name evidence="10" type="ORF">AQUCO_03400070v1</name>
</gene>
<dbReference type="FunCoup" id="A0A2G5CXD1">
    <property type="interactions" value="1522"/>
</dbReference>
<name>A0A2G5CXD1_AQUCA</name>
<dbReference type="InterPro" id="IPR025977">
    <property type="entry name" value="Cnd3_C"/>
</dbReference>
<feature type="region of interest" description="Disordered" evidence="8">
    <location>
        <begin position="975"/>
        <end position="1073"/>
    </location>
</feature>
<dbReference type="Pfam" id="PF12719">
    <property type="entry name" value="Cnd3"/>
    <property type="match status" value="1"/>
</dbReference>
<evidence type="ECO:0000256" key="5">
    <source>
        <dbReference type="ARBA" id="ARBA00022776"/>
    </source>
</evidence>
<accession>A0A2G5CXD1</accession>
<dbReference type="EMBL" id="KZ305051">
    <property type="protein sequence ID" value="PIA35919.1"/>
    <property type="molecule type" value="Genomic_DNA"/>
</dbReference>
<organism evidence="10 11">
    <name type="scientific">Aquilegia coerulea</name>
    <name type="common">Rocky mountain columbine</name>
    <dbReference type="NCBI Taxonomy" id="218851"/>
    <lineage>
        <taxon>Eukaryota</taxon>
        <taxon>Viridiplantae</taxon>
        <taxon>Streptophyta</taxon>
        <taxon>Embryophyta</taxon>
        <taxon>Tracheophyta</taxon>
        <taxon>Spermatophyta</taxon>
        <taxon>Magnoliopsida</taxon>
        <taxon>Ranunculales</taxon>
        <taxon>Ranunculaceae</taxon>
        <taxon>Thalictroideae</taxon>
        <taxon>Aquilegia</taxon>
    </lineage>
</organism>
<keyword evidence="5" id="KW-0498">Mitosis</keyword>
<feature type="compositionally biased region" description="Acidic residues" evidence="8">
    <location>
        <begin position="1046"/>
        <end position="1073"/>
    </location>
</feature>